<dbReference type="Proteomes" id="UP000253941">
    <property type="component" value="Unassembled WGS sequence"/>
</dbReference>
<protein>
    <submittedName>
        <fullName evidence="1">Uncharacterized protein</fullName>
    </submittedName>
</protein>
<dbReference type="AlphaFoldDB" id="A0A369TCI5"/>
<accession>A0A369TCI5</accession>
<organism evidence="1 2">
    <name type="scientific">Ferruginivarius sediminum</name>
    <dbReference type="NCBI Taxonomy" id="2661937"/>
    <lineage>
        <taxon>Bacteria</taxon>
        <taxon>Pseudomonadati</taxon>
        <taxon>Pseudomonadota</taxon>
        <taxon>Alphaproteobacteria</taxon>
        <taxon>Rhodospirillales</taxon>
        <taxon>Rhodospirillaceae</taxon>
        <taxon>Ferruginivarius</taxon>
    </lineage>
</organism>
<comment type="caution">
    <text evidence="1">The sequence shown here is derived from an EMBL/GenBank/DDBJ whole genome shotgun (WGS) entry which is preliminary data.</text>
</comment>
<evidence type="ECO:0000313" key="2">
    <source>
        <dbReference type="Proteomes" id="UP000253941"/>
    </source>
</evidence>
<name>A0A369TCI5_9PROT</name>
<dbReference type="EMBL" id="QPMH01000003">
    <property type="protein sequence ID" value="RDD63043.1"/>
    <property type="molecule type" value="Genomic_DNA"/>
</dbReference>
<evidence type="ECO:0000313" key="1">
    <source>
        <dbReference type="EMBL" id="RDD63043.1"/>
    </source>
</evidence>
<reference evidence="1 2" key="1">
    <citation type="submission" date="2018-07" db="EMBL/GenBank/DDBJ databases">
        <title>Venubactetium sediminum gen. nov., sp. nov., isolated from a marine solar saltern.</title>
        <authorList>
            <person name="Wang S."/>
        </authorList>
    </citation>
    <scope>NUCLEOTIDE SEQUENCE [LARGE SCALE GENOMIC DNA]</scope>
    <source>
        <strain evidence="1 2">WD2A32</strain>
    </source>
</reference>
<gene>
    <name evidence="1" type="ORF">DRB17_04525</name>
</gene>
<proteinExistence type="predicted"/>
<sequence>MLLGQVLRDAGRHPDPVALLAEEPDIVLLARAQAAAAAAGESLGTFVQESVTAFLNGAEEDEWTQLVGYLQDGRLSAAGCLNLMLRRRLAGENGHGAAAT</sequence>
<dbReference type="RefSeq" id="WP_114580994.1">
    <property type="nucleotide sequence ID" value="NZ_QPMH01000003.1"/>
</dbReference>
<keyword evidence="2" id="KW-1185">Reference proteome</keyword>